<dbReference type="EMBL" id="JAHYBX010000003">
    <property type="protein sequence ID" value="MCA1856607.1"/>
    <property type="molecule type" value="Genomic_DNA"/>
</dbReference>
<organism evidence="4 5">
    <name type="scientific">Massilia hydrophila</name>
    <dbReference type="NCBI Taxonomy" id="3044279"/>
    <lineage>
        <taxon>Bacteria</taxon>
        <taxon>Pseudomonadati</taxon>
        <taxon>Pseudomonadota</taxon>
        <taxon>Betaproteobacteria</taxon>
        <taxon>Burkholderiales</taxon>
        <taxon>Oxalobacteraceae</taxon>
        <taxon>Telluria group</taxon>
        <taxon>Massilia</taxon>
    </lineage>
</organism>
<dbReference type="InterPro" id="IPR008816">
    <property type="entry name" value="Gly_zipper_2TM_dom"/>
</dbReference>
<evidence type="ECO:0000259" key="3">
    <source>
        <dbReference type="Pfam" id="PF05433"/>
    </source>
</evidence>
<evidence type="ECO:0000313" key="4">
    <source>
        <dbReference type="EMBL" id="MCA1856607.1"/>
    </source>
</evidence>
<evidence type="ECO:0000256" key="2">
    <source>
        <dbReference type="ARBA" id="ARBA00023136"/>
    </source>
</evidence>
<evidence type="ECO:0000313" key="5">
    <source>
        <dbReference type="Proteomes" id="UP001198602"/>
    </source>
</evidence>
<comment type="caution">
    <text evidence="4">The sequence shown here is derived from an EMBL/GenBank/DDBJ whole genome shotgun (WGS) entry which is preliminary data.</text>
</comment>
<evidence type="ECO:0000256" key="1">
    <source>
        <dbReference type="ARBA" id="ARBA00004370"/>
    </source>
</evidence>
<dbReference type="PANTHER" id="PTHR35603:SF2">
    <property type="entry name" value="OUTER MEMBRANE LIPOPROTEIN"/>
    <property type="match status" value="1"/>
</dbReference>
<dbReference type="RefSeq" id="WP_225238873.1">
    <property type="nucleotide sequence ID" value="NZ_JAHYBX010000003.1"/>
</dbReference>
<dbReference type="InterPro" id="IPR051407">
    <property type="entry name" value="Bact_OM_lipoprot/Surf_antigen"/>
</dbReference>
<dbReference type="PANTHER" id="PTHR35603">
    <property type="match status" value="1"/>
</dbReference>
<name>A0ABS7YA86_9BURK</name>
<keyword evidence="2" id="KW-0472">Membrane</keyword>
<gene>
    <name evidence="4" type="ORF">LE190_11835</name>
</gene>
<accession>A0ABS7YA86</accession>
<keyword evidence="5" id="KW-1185">Reference proteome</keyword>
<feature type="domain" description="Glycine zipper 2TM" evidence="3">
    <location>
        <begin position="166"/>
        <end position="207"/>
    </location>
</feature>
<dbReference type="Pfam" id="PF05433">
    <property type="entry name" value="Rick_17kDa_Anti"/>
    <property type="match status" value="1"/>
</dbReference>
<sequence length="255" mass="25868">MTTSPTSSPRGRMHPLMMLAALAVLLFCLVGTAAILGWIPASVGSTGERQLSESERLALASTLPQGPQPAPALAVPGQQLAPGYTEPAAYPAQPTQPAPAAQAYAPATYLAPAAAAAATVHDRPAAKPASKPVQVAAADSERNWCSNCGNVESVRTIKQRAQGSGLGAAGGAVIGGLLGNQVGGGSGRTLATAAGAIGGAVVGNQVEGNMKATTSYEIKVRLDDGSVRTFRQSKAPQWRSGDRVRIVKGRLRAVS</sequence>
<proteinExistence type="predicted"/>
<protein>
    <submittedName>
        <fullName evidence="4">Glycine zipper 2TM domain-containing protein</fullName>
    </submittedName>
</protein>
<reference evidence="4 5" key="1">
    <citation type="submission" date="2021-07" db="EMBL/GenBank/DDBJ databases">
        <title>Characterization of Violacein-producing bacteria and related species.</title>
        <authorList>
            <person name="Wilson H.S."/>
            <person name="De Leon M.E."/>
        </authorList>
    </citation>
    <scope>NUCLEOTIDE SEQUENCE [LARGE SCALE GENOMIC DNA]</scope>
    <source>
        <strain evidence="4 5">HSC-2F05</strain>
    </source>
</reference>
<comment type="subcellular location">
    <subcellularLocation>
        <location evidence="1">Membrane</location>
    </subcellularLocation>
</comment>
<dbReference type="Proteomes" id="UP001198602">
    <property type="component" value="Unassembled WGS sequence"/>
</dbReference>